<organism evidence="1 2">
    <name type="scientific">Sphaerisporangium melleum</name>
    <dbReference type="NCBI Taxonomy" id="321316"/>
    <lineage>
        <taxon>Bacteria</taxon>
        <taxon>Bacillati</taxon>
        <taxon>Actinomycetota</taxon>
        <taxon>Actinomycetes</taxon>
        <taxon>Streptosporangiales</taxon>
        <taxon>Streptosporangiaceae</taxon>
        <taxon>Sphaerisporangium</taxon>
    </lineage>
</organism>
<sequence>MRWWSSLRSLARIPEQLARIEQAQSHLYRKAEQIMGKQEDLDAIVARIDAAVAGIRQDIADIKAANPEVDFSALEQRVAGLEALDAENPAPVPPQWQSVRCYGALLTVSSSVCAEAISPGV</sequence>
<dbReference type="AlphaFoldDB" id="A0A917QNU2"/>
<comment type="caution">
    <text evidence="1">The sequence shown here is derived from an EMBL/GenBank/DDBJ whole genome shotgun (WGS) entry which is preliminary data.</text>
</comment>
<name>A0A917QNU2_9ACTN</name>
<evidence type="ECO:0000313" key="2">
    <source>
        <dbReference type="Proteomes" id="UP000645217"/>
    </source>
</evidence>
<protein>
    <submittedName>
        <fullName evidence="1">Uncharacterized protein</fullName>
    </submittedName>
</protein>
<reference evidence="1" key="1">
    <citation type="journal article" date="2014" name="Int. J. Syst. Evol. Microbiol.">
        <title>Complete genome sequence of Corynebacterium casei LMG S-19264T (=DSM 44701T), isolated from a smear-ripened cheese.</title>
        <authorList>
            <consortium name="US DOE Joint Genome Institute (JGI-PGF)"/>
            <person name="Walter F."/>
            <person name="Albersmeier A."/>
            <person name="Kalinowski J."/>
            <person name="Ruckert C."/>
        </authorList>
    </citation>
    <scope>NUCLEOTIDE SEQUENCE</scope>
    <source>
        <strain evidence="1">JCM 13064</strain>
    </source>
</reference>
<proteinExistence type="predicted"/>
<gene>
    <name evidence="1" type="ORF">GCM10007964_00210</name>
</gene>
<evidence type="ECO:0000313" key="1">
    <source>
        <dbReference type="EMBL" id="GGK61057.1"/>
    </source>
</evidence>
<dbReference type="EMBL" id="BMNT01000001">
    <property type="protein sequence ID" value="GGK61057.1"/>
    <property type="molecule type" value="Genomic_DNA"/>
</dbReference>
<dbReference type="Proteomes" id="UP000645217">
    <property type="component" value="Unassembled WGS sequence"/>
</dbReference>
<accession>A0A917QNU2</accession>
<keyword evidence="2" id="KW-1185">Reference proteome</keyword>
<reference evidence="1" key="2">
    <citation type="submission" date="2020-09" db="EMBL/GenBank/DDBJ databases">
        <authorList>
            <person name="Sun Q."/>
            <person name="Ohkuma M."/>
        </authorList>
    </citation>
    <scope>NUCLEOTIDE SEQUENCE</scope>
    <source>
        <strain evidence="1">JCM 13064</strain>
    </source>
</reference>